<dbReference type="PANTHER" id="PTHR32097">
    <property type="entry name" value="CAMP-BINDING PROTEIN 1-RELATED"/>
    <property type="match status" value="1"/>
</dbReference>
<evidence type="ECO:0000313" key="3">
    <source>
        <dbReference type="Proteomes" id="UP000278962"/>
    </source>
</evidence>
<dbReference type="InterPro" id="IPR013083">
    <property type="entry name" value="Znf_RING/FYVE/PHD"/>
</dbReference>
<dbReference type="AlphaFoldDB" id="A0A660KZS8"/>
<name>A0A660KZS8_9ACTN</name>
<keyword evidence="3" id="KW-1185">Reference proteome</keyword>
<dbReference type="EMBL" id="RBIL01000002">
    <property type="protein sequence ID" value="RKQ87197.1"/>
    <property type="molecule type" value="Genomic_DNA"/>
</dbReference>
<dbReference type="PANTHER" id="PTHR32097:SF18">
    <property type="entry name" value="RING-TYPE DOMAIN-CONTAINING PROTEIN"/>
    <property type="match status" value="1"/>
</dbReference>
<dbReference type="OrthoDB" id="415622at2"/>
<dbReference type="InterPro" id="IPR003325">
    <property type="entry name" value="TerD"/>
</dbReference>
<proteinExistence type="predicted"/>
<dbReference type="Proteomes" id="UP000278962">
    <property type="component" value="Unassembled WGS sequence"/>
</dbReference>
<dbReference type="Gene3D" id="3.30.40.10">
    <property type="entry name" value="Zinc/RING finger domain, C3HC4 (zinc finger)"/>
    <property type="match status" value="1"/>
</dbReference>
<dbReference type="NCBIfam" id="NF041916">
    <property type="entry name" value="RING_SCO0854"/>
    <property type="match status" value="1"/>
</dbReference>
<dbReference type="InterPro" id="IPR051324">
    <property type="entry name" value="Stress/Tellurium_Resist"/>
</dbReference>
<sequence>MVRRRRLVFLEPGDGPDARTDEVIERTEARAAELGCVFSAGLRGALRVIPSVELAGHADTLLALLAAERGAHVAHVPLFRRFPDTVPDDTQALYVERTLAHVFASPEQPCLNCTRIDDVYVLDPCGHLVCAGCWDATDYSACPICHRRIAHDSPFLQPAPPREPLWDPRPLTLLDIGRDLDATAGAELDVLVQRTSTLGPQDREDLVTLVRHCGVERVPDHIPVRETMALVFGSWLEFDLARPHLRTATDVLRVLLVALGGDADLVRVPKPLPSIPRPLRRFVLQTLEGIPQDQLSEDVRRHARLWKRVGEKLHPYEFQVRYPNTALAFAAIRRTRVDDDFTAGSTATVSRERVRLRTWATQLEEALVAQDLELALELAARRPGELVRRFDHLLRAGADPAAALDALRTAAPHVPAPLLLTAMASLRARTRRLPKRVFFPRGEVTKAFATDDERPLLDAAVVGPAVEAIQAELLARAGRLPRHAVALLDDGLRDVTVPFRERHSARALVRVPRGSRLPLPDGDALRLFLHWTEPAEQRVDLDLSVALYDAGWRMQGQCDYTQLKFENGAAQHSGDLTSAPAPLGASEFIDLDLPALRRAGVRHVVLLVFAYNDVPFEAMTDAFAGFMSRRDGRGDVFDPRTVEQRFDLQGSAKIAVPAVLDLDARTLLWADVNVPAALRFHSVGGYRAALAHIGHDLHAYFGAGARPTLFELAAIHAAARADRVLVRGADGSLRGFEAEPSPAFLAALAGPGEPATLPDAVGFAALVRADVPFDDGYALTVPGHSGADLAARLI</sequence>
<organism evidence="2 3">
    <name type="scientific">Solirubrobacter pauli</name>
    <dbReference type="NCBI Taxonomy" id="166793"/>
    <lineage>
        <taxon>Bacteria</taxon>
        <taxon>Bacillati</taxon>
        <taxon>Actinomycetota</taxon>
        <taxon>Thermoleophilia</taxon>
        <taxon>Solirubrobacterales</taxon>
        <taxon>Solirubrobacteraceae</taxon>
        <taxon>Solirubrobacter</taxon>
    </lineage>
</organism>
<dbReference type="PROSITE" id="PS50089">
    <property type="entry name" value="ZF_RING_2"/>
    <property type="match status" value="1"/>
</dbReference>
<gene>
    <name evidence="2" type="ORF">C8N24_5217</name>
</gene>
<feature type="domain" description="RING-type" evidence="1">
    <location>
        <begin position="110"/>
        <end position="146"/>
    </location>
</feature>
<dbReference type="InterPro" id="IPR001841">
    <property type="entry name" value="Znf_RING"/>
</dbReference>
<protein>
    <submittedName>
        <fullName evidence="2">RING finger family protein</fullName>
    </submittedName>
</protein>
<evidence type="ECO:0000259" key="1">
    <source>
        <dbReference type="PROSITE" id="PS50089"/>
    </source>
</evidence>
<reference evidence="2 3" key="1">
    <citation type="submission" date="2018-10" db="EMBL/GenBank/DDBJ databases">
        <title>Genomic Encyclopedia of Archaeal and Bacterial Type Strains, Phase II (KMG-II): from individual species to whole genera.</title>
        <authorList>
            <person name="Goeker M."/>
        </authorList>
    </citation>
    <scope>NUCLEOTIDE SEQUENCE [LARGE SCALE GENOMIC DNA]</scope>
    <source>
        <strain evidence="2 3">DSM 14954</strain>
    </source>
</reference>
<evidence type="ECO:0000313" key="2">
    <source>
        <dbReference type="EMBL" id="RKQ87197.1"/>
    </source>
</evidence>
<comment type="caution">
    <text evidence="2">The sequence shown here is derived from an EMBL/GenBank/DDBJ whole genome shotgun (WGS) entry which is preliminary data.</text>
</comment>
<dbReference type="RefSeq" id="WP_121255543.1">
    <property type="nucleotide sequence ID" value="NZ_RBIL01000002.1"/>
</dbReference>
<dbReference type="SUPFAM" id="SSF57850">
    <property type="entry name" value="RING/U-box"/>
    <property type="match status" value="1"/>
</dbReference>
<accession>A0A660KZS8</accession>
<dbReference type="Gene3D" id="2.60.60.30">
    <property type="entry name" value="sav2460 like domains"/>
    <property type="match status" value="1"/>
</dbReference>
<dbReference type="Pfam" id="PF14447">
    <property type="entry name" value="Prok-RING_4"/>
    <property type="match status" value="1"/>
</dbReference>
<dbReference type="CDD" id="cd06974">
    <property type="entry name" value="TerD_like"/>
    <property type="match status" value="1"/>
</dbReference>